<geneLocation type="plasmid" evidence="3 4">
    <name>pACIX903</name>
</geneLocation>
<reference evidence="4" key="1">
    <citation type="submission" date="2011-01" db="EMBL/GenBank/DDBJ databases">
        <title>Complete sequence of plasmid3 of Acidobacterium sp. MP5ACTX9.</title>
        <authorList>
            <consortium name="US DOE Joint Genome Institute"/>
            <person name="Lucas S."/>
            <person name="Copeland A."/>
            <person name="Lapidus A."/>
            <person name="Cheng J.-F."/>
            <person name="Goodwin L."/>
            <person name="Pitluck S."/>
            <person name="Teshima H."/>
            <person name="Detter J.C."/>
            <person name="Han C."/>
            <person name="Tapia R."/>
            <person name="Land M."/>
            <person name="Hauser L."/>
            <person name="Kyrpides N."/>
            <person name="Ivanova N."/>
            <person name="Ovchinnikova G."/>
            <person name="Pagani I."/>
            <person name="Rawat S.R."/>
            <person name="Mannisto M."/>
            <person name="Haggblom M.M."/>
            <person name="Woyke T."/>
        </authorList>
    </citation>
    <scope>NUCLEOTIDE SEQUENCE [LARGE SCALE GENOMIC DNA]</scope>
    <source>
        <strain evidence="4">MP5ACTX9</strain>
        <plasmid evidence="4">Plasmid pACIX903</plasmid>
    </source>
</reference>
<dbReference type="InterPro" id="IPR012309">
    <property type="entry name" value="DNA_ligase_ATP-dep_C"/>
</dbReference>
<dbReference type="EMBL" id="CP002483">
    <property type="protein sequence ID" value="ADW71294.1"/>
    <property type="molecule type" value="Genomic_DNA"/>
</dbReference>
<dbReference type="GO" id="GO:0006281">
    <property type="term" value="P:DNA repair"/>
    <property type="evidence" value="ECO:0007669"/>
    <property type="project" value="InterPro"/>
</dbReference>
<keyword evidence="4" id="KW-1185">Reference proteome</keyword>
<evidence type="ECO:0000256" key="1">
    <source>
        <dbReference type="ARBA" id="ARBA00012727"/>
    </source>
</evidence>
<dbReference type="RefSeq" id="WP_013573013.1">
    <property type="nucleotide sequence ID" value="NC_015058.1"/>
</dbReference>
<dbReference type="GO" id="GO:0006310">
    <property type="term" value="P:DNA recombination"/>
    <property type="evidence" value="ECO:0007669"/>
    <property type="project" value="InterPro"/>
</dbReference>
<dbReference type="EC" id="6.5.1.1" evidence="1"/>
<dbReference type="Pfam" id="PF04679">
    <property type="entry name" value="DNA_ligase_A_C"/>
    <property type="match status" value="1"/>
</dbReference>
<dbReference type="SUPFAM" id="SSF50249">
    <property type="entry name" value="Nucleic acid-binding proteins"/>
    <property type="match status" value="1"/>
</dbReference>
<organism evidence="4">
    <name type="scientific">Granulicella tundricola (strain ATCC BAA-1859 / DSM 23138 / MP5ACTX9)</name>
    <dbReference type="NCBI Taxonomy" id="1198114"/>
    <lineage>
        <taxon>Bacteria</taxon>
        <taxon>Pseudomonadati</taxon>
        <taxon>Acidobacteriota</taxon>
        <taxon>Terriglobia</taxon>
        <taxon>Terriglobales</taxon>
        <taxon>Acidobacteriaceae</taxon>
        <taxon>Granulicella</taxon>
    </lineage>
</organism>
<dbReference type="HOGENOM" id="CLU_2000692_0_0_0"/>
<keyword evidence="3" id="KW-0614">Plasmid</keyword>
<evidence type="ECO:0000313" key="4">
    <source>
        <dbReference type="Proteomes" id="UP000000343"/>
    </source>
</evidence>
<dbReference type="GO" id="GO:0003910">
    <property type="term" value="F:DNA ligase (ATP) activity"/>
    <property type="evidence" value="ECO:0007669"/>
    <property type="project" value="UniProtKB-EC"/>
</dbReference>
<dbReference type="KEGG" id="acm:AciX9_4342"/>
<evidence type="ECO:0000313" key="3">
    <source>
        <dbReference type="EMBL" id="ADW71294.1"/>
    </source>
</evidence>
<gene>
    <name evidence="3" type="ordered locus">AciX9_4342</name>
</gene>
<evidence type="ECO:0000259" key="2">
    <source>
        <dbReference type="Pfam" id="PF04679"/>
    </source>
</evidence>
<dbReference type="Gene3D" id="2.40.50.140">
    <property type="entry name" value="Nucleic acid-binding proteins"/>
    <property type="match status" value="1"/>
</dbReference>
<name>E8X760_GRATM</name>
<proteinExistence type="predicted"/>
<keyword evidence="3" id="KW-0436">Ligase</keyword>
<dbReference type="OrthoDB" id="9802472at2"/>
<accession>E8X760</accession>
<dbReference type="InterPro" id="IPR012340">
    <property type="entry name" value="NA-bd_OB-fold"/>
</dbReference>
<dbReference type="AlphaFoldDB" id="E8X760"/>
<dbReference type="Proteomes" id="UP000000343">
    <property type="component" value="Plasmid pACIX903"/>
</dbReference>
<sequence length="124" mass="14193">MLWLTSNLGLDSIIIGFYRGKEPVYASRVRAGFVRATRRKVFEQIKHLTSPKYPFTKLPEAASGHWGQGLTTEKMKECVWLKLETVAQIEPLAWTGADHLRHIKFVGLRDDKDLGNLIRKLRCA</sequence>
<protein>
    <recommendedName>
        <fullName evidence="1">DNA ligase (ATP)</fullName>
        <ecNumber evidence="1">6.5.1.1</ecNumber>
    </recommendedName>
</protein>
<feature type="domain" description="DNA ligase ATP-dependent C-terminal" evidence="2">
    <location>
        <begin position="9"/>
        <end position="112"/>
    </location>
</feature>